<feature type="compositionally biased region" description="Basic residues" evidence="1">
    <location>
        <begin position="74"/>
        <end position="85"/>
    </location>
</feature>
<dbReference type="RefSeq" id="XP_064851136.1">
    <property type="nucleotide sequence ID" value="XM_064995064.1"/>
</dbReference>
<dbReference type="EMBL" id="BTFZ01000002">
    <property type="protein sequence ID" value="GMM34136.1"/>
    <property type="molecule type" value="Genomic_DNA"/>
</dbReference>
<dbReference type="GO" id="GO:0005524">
    <property type="term" value="F:ATP binding"/>
    <property type="evidence" value="ECO:0007669"/>
    <property type="project" value="InterPro"/>
</dbReference>
<reference evidence="3 4" key="1">
    <citation type="journal article" date="2023" name="Elife">
        <title>Identification of key yeast species and microbe-microbe interactions impacting larval growth of Drosophila in the wild.</title>
        <authorList>
            <person name="Mure A."/>
            <person name="Sugiura Y."/>
            <person name="Maeda R."/>
            <person name="Honda K."/>
            <person name="Sakurai N."/>
            <person name="Takahashi Y."/>
            <person name="Watada M."/>
            <person name="Katoh T."/>
            <person name="Gotoh A."/>
            <person name="Gotoh Y."/>
            <person name="Taniguchi I."/>
            <person name="Nakamura K."/>
            <person name="Hayashi T."/>
            <person name="Katayama T."/>
            <person name="Uemura T."/>
            <person name="Hattori Y."/>
        </authorList>
    </citation>
    <scope>NUCLEOTIDE SEQUENCE [LARGE SCALE GENOMIC DNA]</scope>
    <source>
        <strain evidence="3 4">SC-9</strain>
    </source>
</reference>
<dbReference type="Pfam" id="PF00004">
    <property type="entry name" value="AAA"/>
    <property type="match status" value="1"/>
</dbReference>
<dbReference type="Proteomes" id="UP001360560">
    <property type="component" value="Unassembled WGS sequence"/>
</dbReference>
<dbReference type="GO" id="GO:0005634">
    <property type="term" value="C:nucleus"/>
    <property type="evidence" value="ECO:0007669"/>
    <property type="project" value="TreeGrafter"/>
</dbReference>
<feature type="compositionally biased region" description="Acidic residues" evidence="1">
    <location>
        <begin position="957"/>
        <end position="969"/>
    </location>
</feature>
<name>A0AAV5QHH7_9ASCO</name>
<feature type="region of interest" description="Disordered" evidence="1">
    <location>
        <begin position="324"/>
        <end position="379"/>
    </location>
</feature>
<feature type="domain" description="ATPase AAA-type core" evidence="2">
    <location>
        <begin position="685"/>
        <end position="817"/>
    </location>
</feature>
<organism evidence="3 4">
    <name type="scientific">Saccharomycopsis crataegensis</name>
    <dbReference type="NCBI Taxonomy" id="43959"/>
    <lineage>
        <taxon>Eukaryota</taxon>
        <taxon>Fungi</taxon>
        <taxon>Dikarya</taxon>
        <taxon>Ascomycota</taxon>
        <taxon>Saccharomycotina</taxon>
        <taxon>Saccharomycetes</taxon>
        <taxon>Saccharomycopsidaceae</taxon>
        <taxon>Saccharomycopsis</taxon>
    </lineage>
</organism>
<gene>
    <name evidence="3" type="ORF">DASC09_014610</name>
</gene>
<dbReference type="AlphaFoldDB" id="A0AAV5QHH7"/>
<dbReference type="SUPFAM" id="SSF52540">
    <property type="entry name" value="P-loop containing nucleoside triphosphate hydrolases"/>
    <property type="match status" value="1"/>
</dbReference>
<dbReference type="InterPro" id="IPR027417">
    <property type="entry name" value="P-loop_NTPase"/>
</dbReference>
<dbReference type="InterPro" id="IPR003959">
    <property type="entry name" value="ATPase_AAA_core"/>
</dbReference>
<sequence>MIMFGQYPQGVGKDNSARIIEDCDVIDLSGEEDQNITNESIPLGDVNQLAEEFRGISDGKRKRTSINNILKPQRSAKKPIRRSASKKSSSGTNKPSISENIDGYDSVPETLNTLSVDDAEDHDNNFHNEVIPQLKRPKHSLLSILNGQTNKKVVETDNEEPLGNNTFNSDSECTINDDDISFVGSERGESNLNFDLTNSTQEKETVISVNNELISISSQPDYVEEMPTDKRMRISFNESHDMIYDYGSSDCDGSFSTRMMKQDDSMVVKFQSDKLKKPEKIGRLASLNGFIKSKKNSNNKRVNNSTSMRQNSFLVELSFPKSPSQTIRVEEEKEEVEEEEEEEKKIESTPRKSKKRQTRTDLRQLLSGQPKKSKKSQPVIEIHDDPILLADKLTLKIPKELAISIKKKMDDQDSSFNNPFYTSGSSGGGVSKISKTLANPNSFFQEVYNRGKAAAEAKKIRDKLGTAVIKRNRKENFMEVRWMDRDEFHVIPEEEKPKSIGDFSEKRIIKTGDEYPIDYSQSFFDECVIQDAVGESQYTSGTIVLSDAEISEIGRASNPKFTRFQDSLLDDEQKFFKETQLWCEVTKPTQYQHCLINPECSESIYYWLKDSFQLLEKNYQISWRQKFLKELFDGKQKKNVVNDNYLLDDFVVADSETFENTDDDMETRFPILSKIDEHTPYIPLMIVTGPVGCGKTSSIYASVKQLHGYVHEINTNQEHSKKALQKLLKELCTTKTVHQGKHPRNGGGFFQANNNNNNNNSNKSRFQNGIILFENVDVLFKSQDRGFWELLNSILCITRKPIVMTCGDPSMIPSNLVKIATQQHSYLEVSLADGNELQEYLKMVSYSLGYVVEDQIIEDLIKTHRRDIRECLNNLQFICTTSGRRVSGDWRRKSEFVSVEYSKDYIDDRKRMMVDEQKKLPAGLRELSDTLEMLSISDVISRHSTSMIDKLQFGYHEEEENNDDDDDEEENKKGQIDDYLYDNNLMDDEMLMGNPDCRTQFIKQDYGFPTTLEFELNIGFELRKHYLSAYYQTYRINLNKKGEISFEEPRSIDEESNLYYMKMTKLQSFNKRAYWGNFGEFLKLKLYRTTNRITRRRSVMAQYYYYNDQQVCQIMYSCNSPSAILLELGPMLRVLAHINVFIYERNRILQENSTALEYENMIGLRIVKPLMFELDPQMNQRVLGTSCLKVEDQLELFRKMIVTK</sequence>
<proteinExistence type="predicted"/>
<dbReference type="Gene3D" id="3.40.50.300">
    <property type="entry name" value="P-loop containing nucleotide triphosphate hydrolases"/>
    <property type="match status" value="1"/>
</dbReference>
<dbReference type="PANTHER" id="PTHR23389:SF11">
    <property type="entry name" value="TELOMERE LENGTH REGULATION PROTEIN ELG1"/>
    <property type="match status" value="1"/>
</dbReference>
<accession>A0AAV5QHH7</accession>
<feature type="region of interest" description="Disordered" evidence="1">
    <location>
        <begin position="71"/>
        <end position="109"/>
    </location>
</feature>
<feature type="compositionally biased region" description="Acidic residues" evidence="1">
    <location>
        <begin position="332"/>
        <end position="342"/>
    </location>
</feature>
<feature type="region of interest" description="Disordered" evidence="1">
    <location>
        <begin position="953"/>
        <end position="977"/>
    </location>
</feature>
<dbReference type="GO" id="GO:0016887">
    <property type="term" value="F:ATP hydrolysis activity"/>
    <property type="evidence" value="ECO:0007669"/>
    <property type="project" value="InterPro"/>
</dbReference>
<comment type="caution">
    <text evidence="3">The sequence shown here is derived from an EMBL/GenBank/DDBJ whole genome shotgun (WGS) entry which is preliminary data.</text>
</comment>
<dbReference type="GO" id="GO:0003677">
    <property type="term" value="F:DNA binding"/>
    <property type="evidence" value="ECO:0007669"/>
    <property type="project" value="TreeGrafter"/>
</dbReference>
<keyword evidence="4" id="KW-1185">Reference proteome</keyword>
<protein>
    <submittedName>
        <fullName evidence="3">Elg1 protein</fullName>
    </submittedName>
</protein>
<feature type="compositionally biased region" description="Polar residues" evidence="1">
    <location>
        <begin position="86"/>
        <end position="99"/>
    </location>
</feature>
<evidence type="ECO:0000256" key="1">
    <source>
        <dbReference type="SAM" id="MobiDB-lite"/>
    </source>
</evidence>
<dbReference type="GeneID" id="90072115"/>
<evidence type="ECO:0000313" key="4">
    <source>
        <dbReference type="Proteomes" id="UP001360560"/>
    </source>
</evidence>
<evidence type="ECO:0000313" key="3">
    <source>
        <dbReference type="EMBL" id="GMM34136.1"/>
    </source>
</evidence>
<evidence type="ECO:0000259" key="2">
    <source>
        <dbReference type="Pfam" id="PF00004"/>
    </source>
</evidence>
<dbReference type="PANTHER" id="PTHR23389">
    <property type="entry name" value="CHROMOSOME TRANSMISSION FIDELITY FACTOR 18"/>
    <property type="match status" value="1"/>
</dbReference>